<dbReference type="FunFam" id="3.30.565.10:FF:000006">
    <property type="entry name" value="Sensor histidine kinase WalK"/>
    <property type="match status" value="1"/>
</dbReference>
<evidence type="ECO:0000256" key="13">
    <source>
        <dbReference type="SAM" id="Phobius"/>
    </source>
</evidence>
<feature type="transmembrane region" description="Helical" evidence="13">
    <location>
        <begin position="327"/>
        <end position="352"/>
    </location>
</feature>
<organism evidence="15 16">
    <name type="scientific">Psychroflexus salarius</name>
    <dbReference type="NCBI Taxonomy" id="1155689"/>
    <lineage>
        <taxon>Bacteria</taxon>
        <taxon>Pseudomonadati</taxon>
        <taxon>Bacteroidota</taxon>
        <taxon>Flavobacteriia</taxon>
        <taxon>Flavobacteriales</taxon>
        <taxon>Flavobacteriaceae</taxon>
        <taxon>Psychroflexus</taxon>
    </lineage>
</organism>
<evidence type="ECO:0000256" key="4">
    <source>
        <dbReference type="ARBA" id="ARBA00012438"/>
    </source>
</evidence>
<dbReference type="SUPFAM" id="SSF55874">
    <property type="entry name" value="ATPase domain of HSP90 chaperone/DNA topoisomerase II/histidine kinase"/>
    <property type="match status" value="1"/>
</dbReference>
<feature type="transmembrane region" description="Helical" evidence="13">
    <location>
        <begin position="113"/>
        <end position="131"/>
    </location>
</feature>
<feature type="transmembrane region" description="Helical" evidence="13">
    <location>
        <begin position="162"/>
        <end position="182"/>
    </location>
</feature>
<dbReference type="GO" id="GO:0000155">
    <property type="term" value="F:phosphorelay sensor kinase activity"/>
    <property type="evidence" value="ECO:0007669"/>
    <property type="project" value="InterPro"/>
</dbReference>
<dbReference type="Gene3D" id="3.30.565.10">
    <property type="entry name" value="Histidine kinase-like ATPase, C-terminal domain"/>
    <property type="match status" value="1"/>
</dbReference>
<comment type="similarity">
    <text evidence="3">Belongs to the sodium:solute symporter (SSF) (TC 2.A.21) family.</text>
</comment>
<dbReference type="SMART" id="SM00387">
    <property type="entry name" value="HATPase_c"/>
    <property type="match status" value="1"/>
</dbReference>
<dbReference type="PROSITE" id="PS50283">
    <property type="entry name" value="NA_SOLUT_SYMP_3"/>
    <property type="match status" value="1"/>
</dbReference>
<evidence type="ECO:0000259" key="14">
    <source>
        <dbReference type="PROSITE" id="PS50109"/>
    </source>
</evidence>
<comment type="catalytic activity">
    <reaction evidence="1">
        <text>ATP + protein L-histidine = ADP + protein N-phospho-L-histidine.</text>
        <dbReference type="EC" id="2.7.13.3"/>
    </reaction>
</comment>
<dbReference type="PANTHER" id="PTHR43547:SF2">
    <property type="entry name" value="HYBRID SIGNAL TRANSDUCTION HISTIDINE KINASE C"/>
    <property type="match status" value="1"/>
</dbReference>
<dbReference type="EMBL" id="FQTW01000001">
    <property type="protein sequence ID" value="SHE30001.1"/>
    <property type="molecule type" value="Genomic_DNA"/>
</dbReference>
<dbReference type="InterPro" id="IPR004358">
    <property type="entry name" value="Sig_transdc_His_kin-like_C"/>
</dbReference>
<dbReference type="PRINTS" id="PR00344">
    <property type="entry name" value="BCTRLSENSOR"/>
</dbReference>
<keyword evidence="11 13" id="KW-0472">Membrane</keyword>
<dbReference type="EC" id="2.7.13.3" evidence="4"/>
<dbReference type="Pfam" id="PF02518">
    <property type="entry name" value="HATPase_c"/>
    <property type="match status" value="1"/>
</dbReference>
<keyword evidence="12" id="KW-0175">Coiled coil</keyword>
<evidence type="ECO:0000256" key="1">
    <source>
        <dbReference type="ARBA" id="ARBA00000085"/>
    </source>
</evidence>
<keyword evidence="10" id="KW-0902">Two-component regulatory system</keyword>
<dbReference type="CDD" id="cd00082">
    <property type="entry name" value="HisKA"/>
    <property type="match status" value="1"/>
</dbReference>
<keyword evidence="7 13" id="KW-0812">Transmembrane</keyword>
<evidence type="ECO:0000313" key="16">
    <source>
        <dbReference type="Proteomes" id="UP000184462"/>
    </source>
</evidence>
<gene>
    <name evidence="15" type="ORF">SAMN05444278_10194</name>
</gene>
<protein>
    <recommendedName>
        <fullName evidence="4">histidine kinase</fullName>
        <ecNumber evidence="4">2.7.13.3</ecNumber>
    </recommendedName>
</protein>
<evidence type="ECO:0000256" key="10">
    <source>
        <dbReference type="ARBA" id="ARBA00023012"/>
    </source>
</evidence>
<dbReference type="InterPro" id="IPR005467">
    <property type="entry name" value="His_kinase_dom"/>
</dbReference>
<feature type="transmembrane region" description="Helical" evidence="13">
    <location>
        <begin position="245"/>
        <end position="261"/>
    </location>
</feature>
<keyword evidence="8" id="KW-0418">Kinase</keyword>
<dbReference type="SUPFAM" id="SSF47384">
    <property type="entry name" value="Homodimeric domain of signal transducing histidine kinase"/>
    <property type="match status" value="1"/>
</dbReference>
<feature type="domain" description="Histidine kinase" evidence="14">
    <location>
        <begin position="680"/>
        <end position="899"/>
    </location>
</feature>
<feature type="coiled-coil region" evidence="12">
    <location>
        <begin position="643"/>
        <end position="670"/>
    </location>
</feature>
<feature type="transmembrane region" description="Helical" evidence="13">
    <location>
        <begin position="501"/>
        <end position="519"/>
    </location>
</feature>
<dbReference type="SMART" id="SM00388">
    <property type="entry name" value="HisKA"/>
    <property type="match status" value="1"/>
</dbReference>
<keyword evidence="9 13" id="KW-1133">Transmembrane helix</keyword>
<feature type="transmembrane region" description="Helical" evidence="13">
    <location>
        <begin position="282"/>
        <end position="307"/>
    </location>
</feature>
<evidence type="ECO:0000256" key="12">
    <source>
        <dbReference type="SAM" id="Coils"/>
    </source>
</evidence>
<evidence type="ECO:0000256" key="5">
    <source>
        <dbReference type="ARBA" id="ARBA00022553"/>
    </source>
</evidence>
<reference evidence="15 16" key="1">
    <citation type="submission" date="2016-11" db="EMBL/GenBank/DDBJ databases">
        <authorList>
            <person name="Jaros S."/>
            <person name="Januszkiewicz K."/>
            <person name="Wedrychowicz H."/>
        </authorList>
    </citation>
    <scope>NUCLEOTIDE SEQUENCE [LARGE SCALE GENOMIC DNA]</scope>
    <source>
        <strain evidence="15 16">DSM 25661</strain>
    </source>
</reference>
<feature type="transmembrane region" description="Helical" evidence="13">
    <location>
        <begin position="189"/>
        <end position="210"/>
    </location>
</feature>
<feature type="transmembrane region" description="Helical" evidence="13">
    <location>
        <begin position="66"/>
        <end position="84"/>
    </location>
</feature>
<keyword evidence="16" id="KW-1185">Reference proteome</keyword>
<dbReference type="PROSITE" id="PS50109">
    <property type="entry name" value="HIS_KIN"/>
    <property type="match status" value="1"/>
</dbReference>
<dbReference type="Gene3D" id="1.10.287.130">
    <property type="match status" value="1"/>
</dbReference>
<evidence type="ECO:0000256" key="3">
    <source>
        <dbReference type="ARBA" id="ARBA00006434"/>
    </source>
</evidence>
<dbReference type="Gene3D" id="1.20.1730.10">
    <property type="entry name" value="Sodium/glucose cotransporter"/>
    <property type="match status" value="1"/>
</dbReference>
<dbReference type="STRING" id="1155689.SAMN05444278_10194"/>
<dbReference type="Pfam" id="PF00512">
    <property type="entry name" value="HisKA"/>
    <property type="match status" value="1"/>
</dbReference>
<evidence type="ECO:0000256" key="7">
    <source>
        <dbReference type="ARBA" id="ARBA00022692"/>
    </source>
</evidence>
<evidence type="ECO:0000256" key="2">
    <source>
        <dbReference type="ARBA" id="ARBA00004141"/>
    </source>
</evidence>
<dbReference type="InterPro" id="IPR003594">
    <property type="entry name" value="HATPase_dom"/>
</dbReference>
<comment type="subcellular location">
    <subcellularLocation>
        <location evidence="2">Membrane</location>
        <topology evidence="2">Multi-pass membrane protein</topology>
    </subcellularLocation>
</comment>
<feature type="transmembrane region" description="Helical" evidence="13">
    <location>
        <begin position="410"/>
        <end position="434"/>
    </location>
</feature>
<evidence type="ECO:0000256" key="11">
    <source>
        <dbReference type="ARBA" id="ARBA00023136"/>
    </source>
</evidence>
<dbReference type="CDD" id="cd10322">
    <property type="entry name" value="SLC5sbd"/>
    <property type="match status" value="1"/>
</dbReference>
<dbReference type="AlphaFoldDB" id="A0A1M4SCT7"/>
<feature type="transmembrane region" description="Helical" evidence="13">
    <location>
        <begin position="446"/>
        <end position="468"/>
    </location>
</feature>
<dbReference type="PANTHER" id="PTHR43547">
    <property type="entry name" value="TWO-COMPONENT HISTIDINE KINASE"/>
    <property type="match status" value="1"/>
</dbReference>
<dbReference type="GO" id="GO:0022857">
    <property type="term" value="F:transmembrane transporter activity"/>
    <property type="evidence" value="ECO:0007669"/>
    <property type="project" value="InterPro"/>
</dbReference>
<dbReference type="InterPro" id="IPR001734">
    <property type="entry name" value="Na/solute_symporter"/>
</dbReference>
<dbReference type="FunFam" id="1.10.287.130:FF:000001">
    <property type="entry name" value="Two-component sensor histidine kinase"/>
    <property type="match status" value="1"/>
</dbReference>
<dbReference type="OrthoDB" id="9764438at2"/>
<feature type="transmembrane region" description="Helical" evidence="13">
    <location>
        <begin position="36"/>
        <end position="54"/>
    </location>
</feature>
<keyword evidence="6" id="KW-0808">Transferase</keyword>
<accession>A0A1M4SCT7</accession>
<dbReference type="InterPro" id="IPR036890">
    <property type="entry name" value="HATPase_C_sf"/>
</dbReference>
<evidence type="ECO:0000256" key="6">
    <source>
        <dbReference type="ARBA" id="ARBA00022679"/>
    </source>
</evidence>
<evidence type="ECO:0000256" key="9">
    <source>
        <dbReference type="ARBA" id="ARBA00022989"/>
    </source>
</evidence>
<evidence type="ECO:0000313" key="15">
    <source>
        <dbReference type="EMBL" id="SHE30001.1"/>
    </source>
</evidence>
<dbReference type="InterPro" id="IPR036097">
    <property type="entry name" value="HisK_dim/P_sf"/>
</dbReference>
<dbReference type="RefSeq" id="WP_073190483.1">
    <property type="nucleotide sequence ID" value="NZ_FQTW01000001.1"/>
</dbReference>
<keyword evidence="5" id="KW-0597">Phosphoprotein</keyword>
<dbReference type="GO" id="GO:0016020">
    <property type="term" value="C:membrane"/>
    <property type="evidence" value="ECO:0007669"/>
    <property type="project" value="UniProtKB-SubCell"/>
</dbReference>
<dbReference type="InterPro" id="IPR038377">
    <property type="entry name" value="Na/Glc_symporter_sf"/>
</dbReference>
<dbReference type="InterPro" id="IPR003661">
    <property type="entry name" value="HisK_dim/P_dom"/>
</dbReference>
<evidence type="ECO:0000256" key="8">
    <source>
        <dbReference type="ARBA" id="ARBA00022777"/>
    </source>
</evidence>
<feature type="transmembrane region" description="Helical" evidence="13">
    <location>
        <begin position="388"/>
        <end position="404"/>
    </location>
</feature>
<feature type="transmembrane region" description="Helical" evidence="13">
    <location>
        <begin position="6"/>
        <end position="24"/>
    </location>
</feature>
<name>A0A1M4SCT7_9FLAO</name>
<dbReference type="Proteomes" id="UP000184462">
    <property type="component" value="Unassembled WGS sequence"/>
</dbReference>
<sequence length="901" mass="101051">MGSLSIILIVLGYLGLLFFIAFWAEKNKRSKLVNSPYVYALSLAVYCSAWTYYGSVGMAARTGVEFLTIYLGPIIAAPLWIVVLKKIIQLSKIYNVSSIADFISLRYGNNRSLGAVVAIICALSIIPYIALQLKALSESFQIISQGSTHSIMGQYLLTDSTFYIALLLAVFCVFYGTITFDASKQKKGIFFSIAFESLVKLIIFIIIGIYTTFYVFDGGNSIITEVSKNFNINKLSTVEGVTGGINWYFTIALSFLAIFLLPRQFQASVVEYSHKKQLKVAIWLFPLYLLLFNIFVIFIAWAGLALFSSTENADYFTLLIPLTYGDYWLAILVFLGGLSAVISMVVVSTLALSTMLSNNLIIPYAYLKKFQRNTSNNNQKTIKNIRRMSIFMLIAIAYFLYAFVNPSVSLFSIGLVSFLLIVQLAPSFFVGMFWNRGSALGAKIGMISGSLIVIYTYLLPFFTSAILANNNFIENGLFGIEMLRPYNLFGVDFLTPSNHSLFWSLAVNLFLYAYFSLVFKGNYRERNYGEVFTNTSKIIDLQEDAYVWKGEAYIADIHKIWVRFLGTHRANRALNIFKRRYKLSEKTKIADARFINFSEKLLTGAVGSASAKILISNVVKEKPVSLVEVLKILEENKEAISINKSLKTQKEQLFKLTEELKQANKSLTQQDKLKDDFLDTVAHELKTPITSIQASSEILKDDADIPDDLKQQFLSNILFDTQRITNLINDILNLEKLASGRESLQLNTENVTEIIHKAVKSFEGIVQKKKISISIDSKPNEVSAEVDSAKLIQVFTNLISNSLKFVEPKHGKIEIKVNSTKDILAIEVLDNGKGLVEADIPYIFDKFYQSNNQTLKKPEGSGFGLAICKQIISLHKGVIEVNKAYTKGASFIIKLPKKQSV</sequence>
<proteinExistence type="inferred from homology"/>